<keyword evidence="5" id="KW-1185">Reference proteome</keyword>
<dbReference type="Pfam" id="PF18818">
    <property type="entry name" value="MPTase-PolyVal"/>
    <property type="match status" value="1"/>
</dbReference>
<dbReference type="InterPro" id="IPR013610">
    <property type="entry name" value="ArdC_N"/>
</dbReference>
<evidence type="ECO:0000313" key="4">
    <source>
        <dbReference type="EMBL" id="PRY23482.1"/>
    </source>
</evidence>
<feature type="region of interest" description="Disordered" evidence="1">
    <location>
        <begin position="1"/>
        <end position="24"/>
    </location>
</feature>
<feature type="domain" description="Polyvalent protein metallopeptidase" evidence="3">
    <location>
        <begin position="193"/>
        <end position="313"/>
    </location>
</feature>
<sequence length="329" mass="37255">MSVVKTKSRKRSKQTRMIAPDSTAVATPTSARQSYYERMTARIVEQLRKGFVPWHRPWKFLLDGARDVPRNYVSKKAYKGFNAFVLEACLEEGQRPYFLTMKQANDLGGKIRKGSKGQLVTYYQFKADELSEEGEIESKRRYIERSSIVFNVFDVEGIDIVLPSLSPLPPTADSKKRAACEAILAGYVTAPPTVHHDPQRAYYQPALDVVNMPRLEAFNSTKAYYHTYFHEMVHSTGHPTRLNRAELVNWTGFGSINYSREELTAELGALYLMGVAGLSPEIDSSLLMGTASYIDGYLKRLQNDPDLFWQATRQAQKAVDYMLGSVELP</sequence>
<dbReference type="PIRSF" id="PIRSF037112">
    <property type="entry name" value="Antirestriction_ArdC"/>
    <property type="match status" value="1"/>
</dbReference>
<evidence type="ECO:0000259" key="3">
    <source>
        <dbReference type="Pfam" id="PF18818"/>
    </source>
</evidence>
<gene>
    <name evidence="4" type="ORF">CLV58_1413</name>
</gene>
<feature type="domain" description="N-terminal" evidence="2">
    <location>
        <begin position="34"/>
        <end position="150"/>
    </location>
</feature>
<evidence type="ECO:0000259" key="2">
    <source>
        <dbReference type="Pfam" id="PF08401"/>
    </source>
</evidence>
<organism evidence="4 5">
    <name type="scientific">Spirosoma oryzae</name>
    <dbReference type="NCBI Taxonomy" id="1469603"/>
    <lineage>
        <taxon>Bacteria</taxon>
        <taxon>Pseudomonadati</taxon>
        <taxon>Bacteroidota</taxon>
        <taxon>Cytophagia</taxon>
        <taxon>Cytophagales</taxon>
        <taxon>Cytophagaceae</taxon>
        <taxon>Spirosoma</taxon>
    </lineage>
</organism>
<dbReference type="Proteomes" id="UP000238375">
    <property type="component" value="Unassembled WGS sequence"/>
</dbReference>
<reference evidence="4 5" key="1">
    <citation type="submission" date="2018-03" db="EMBL/GenBank/DDBJ databases">
        <title>Genomic Encyclopedia of Archaeal and Bacterial Type Strains, Phase II (KMG-II): from individual species to whole genera.</title>
        <authorList>
            <person name="Goeker M."/>
        </authorList>
    </citation>
    <scope>NUCLEOTIDE SEQUENCE [LARGE SCALE GENOMIC DNA]</scope>
    <source>
        <strain evidence="4 5">DSM 28354</strain>
    </source>
</reference>
<feature type="compositionally biased region" description="Basic residues" evidence="1">
    <location>
        <begin position="1"/>
        <end position="14"/>
    </location>
</feature>
<dbReference type="AlphaFoldDB" id="A0A2T0RQR8"/>
<comment type="caution">
    <text evidence="4">The sequence shown here is derived from an EMBL/GenBank/DDBJ whole genome shotgun (WGS) entry which is preliminary data.</text>
</comment>
<protein>
    <submittedName>
        <fullName evidence="4">Antirestriction protein ArdC</fullName>
    </submittedName>
</protein>
<dbReference type="InterPro" id="IPR041459">
    <property type="entry name" value="MPTase-PolyVal"/>
</dbReference>
<accession>A0A2T0RQR8</accession>
<evidence type="ECO:0000256" key="1">
    <source>
        <dbReference type="SAM" id="MobiDB-lite"/>
    </source>
</evidence>
<dbReference type="OrthoDB" id="9792687at2"/>
<dbReference type="Pfam" id="PF08401">
    <property type="entry name" value="ArdcN"/>
    <property type="match status" value="1"/>
</dbReference>
<proteinExistence type="predicted"/>
<dbReference type="EMBL" id="PVTE01000041">
    <property type="protein sequence ID" value="PRY23482.1"/>
    <property type="molecule type" value="Genomic_DNA"/>
</dbReference>
<name>A0A2T0RQR8_9BACT</name>
<evidence type="ECO:0000313" key="5">
    <source>
        <dbReference type="Proteomes" id="UP000238375"/>
    </source>
</evidence>
<dbReference type="GO" id="GO:0003697">
    <property type="term" value="F:single-stranded DNA binding"/>
    <property type="evidence" value="ECO:0007669"/>
    <property type="project" value="InterPro"/>
</dbReference>
<dbReference type="InterPro" id="IPR017113">
    <property type="entry name" value="Antirestriction_ArdC"/>
</dbReference>